<feature type="signal peptide" evidence="1">
    <location>
        <begin position="1"/>
        <end position="26"/>
    </location>
</feature>
<evidence type="ECO:0000313" key="3">
    <source>
        <dbReference type="Proteomes" id="UP001165498"/>
    </source>
</evidence>
<sequence length="234" mass="25510">MNPFPFFHAPLPAGLFLSLCAGLATAQTPAAATDAAAKPRSSPVAAQAAAAFPDDFIAAARRQIGVTRYYDPAYVRLPYPNGDVPAERGVCTDVVIRAYRALGVDLQQRVHEDMRAAWAAYPKLWGLRSTDRNIDHRRVPNLAAFFTRHGQRLSISQTDASIYAPGDIVTWRLPSGVPHIGIVSAQRRGGRPLILHNIGAGTQLEDMLFDYTVTGRYRYEPEAGQAASAKSRKP</sequence>
<comment type="caution">
    <text evidence="2">The sequence shown here is derived from an EMBL/GenBank/DDBJ whole genome shotgun (WGS) entry which is preliminary data.</text>
</comment>
<dbReference type="Proteomes" id="UP001165498">
    <property type="component" value="Unassembled WGS sequence"/>
</dbReference>
<keyword evidence="1" id="KW-0732">Signal</keyword>
<feature type="chain" id="PRO_5046585114" evidence="1">
    <location>
        <begin position="27"/>
        <end position="234"/>
    </location>
</feature>
<accession>A0ABT1QTM4</accession>
<gene>
    <name evidence="2" type="ORF">NM961_13125</name>
</gene>
<keyword evidence="3" id="KW-1185">Reference proteome</keyword>
<dbReference type="InterPro" id="IPR009706">
    <property type="entry name" value="DUF1287"/>
</dbReference>
<reference evidence="2" key="1">
    <citation type="submission" date="2022-07" db="EMBL/GenBank/DDBJ databases">
        <title>Tahibacter sp., a new gammaproteobacterium isolated from the silt sample collected at pig farm.</title>
        <authorList>
            <person name="Chen H."/>
        </authorList>
    </citation>
    <scope>NUCLEOTIDE SEQUENCE</scope>
    <source>
        <strain evidence="2">P2K</strain>
    </source>
</reference>
<dbReference type="RefSeq" id="WP_255914845.1">
    <property type="nucleotide sequence ID" value="NZ_JANFQO010000011.1"/>
</dbReference>
<dbReference type="Pfam" id="PF06940">
    <property type="entry name" value="DUF1287"/>
    <property type="match status" value="1"/>
</dbReference>
<organism evidence="2 3">
    <name type="scientific">Tahibacter harae</name>
    <dbReference type="NCBI Taxonomy" id="2963937"/>
    <lineage>
        <taxon>Bacteria</taxon>
        <taxon>Pseudomonadati</taxon>
        <taxon>Pseudomonadota</taxon>
        <taxon>Gammaproteobacteria</taxon>
        <taxon>Lysobacterales</taxon>
        <taxon>Rhodanobacteraceae</taxon>
        <taxon>Tahibacter</taxon>
    </lineage>
</organism>
<dbReference type="Gene3D" id="3.90.1720.10">
    <property type="entry name" value="endopeptidase domain like (from Nostoc punctiforme)"/>
    <property type="match status" value="1"/>
</dbReference>
<name>A0ABT1QTM4_9GAMM</name>
<proteinExistence type="predicted"/>
<protein>
    <submittedName>
        <fullName evidence="2">DUF1287 domain-containing protein</fullName>
    </submittedName>
</protein>
<dbReference type="EMBL" id="JANFQO010000011">
    <property type="protein sequence ID" value="MCQ4165655.1"/>
    <property type="molecule type" value="Genomic_DNA"/>
</dbReference>
<evidence type="ECO:0000256" key="1">
    <source>
        <dbReference type="SAM" id="SignalP"/>
    </source>
</evidence>
<evidence type="ECO:0000313" key="2">
    <source>
        <dbReference type="EMBL" id="MCQ4165655.1"/>
    </source>
</evidence>